<dbReference type="SUPFAM" id="SSF56349">
    <property type="entry name" value="DNA breaking-rejoining enzymes"/>
    <property type="match status" value="1"/>
</dbReference>
<evidence type="ECO:0000256" key="1">
    <source>
        <dbReference type="ARBA" id="ARBA00023172"/>
    </source>
</evidence>
<keyword evidence="3" id="KW-0732">Signal</keyword>
<organism evidence="4 5">
    <name type="scientific">Durusdinium trenchii</name>
    <dbReference type="NCBI Taxonomy" id="1381693"/>
    <lineage>
        <taxon>Eukaryota</taxon>
        <taxon>Sar</taxon>
        <taxon>Alveolata</taxon>
        <taxon>Dinophyceae</taxon>
        <taxon>Suessiales</taxon>
        <taxon>Symbiodiniaceae</taxon>
        <taxon>Durusdinium</taxon>
    </lineage>
</organism>
<feature type="signal peptide" evidence="3">
    <location>
        <begin position="1"/>
        <end position="16"/>
    </location>
</feature>
<name>A0ABP0JYD9_9DINO</name>
<dbReference type="EMBL" id="CAXAMM010009125">
    <property type="protein sequence ID" value="CAK9019515.1"/>
    <property type="molecule type" value="Genomic_DNA"/>
</dbReference>
<dbReference type="Proteomes" id="UP001642464">
    <property type="component" value="Unassembled WGS sequence"/>
</dbReference>
<accession>A0ABP0JYD9</accession>
<sequence>MLRFGAVCLALLGANALETGTTQLGLPGQVELRQRLQELSPQDQQDLALVVPDLQRGDKVAFKQKLSVMVQNGGNDRIRRCLQGLTEVGFDALEIQRWLQQDAPLPRSRRTSPLGVNAIGAPQSAVLPKEASTNLAAEEQLRGQAKKAEAKSALRKELARRLSKGMQAFQKVMALEQDEAGLKQQLWAEHQRVDRLEEALQREEKQRDEVEALGEKMVHGGDPCVEGLESVIANDLLLSSPWEEVRSWRWKTASHINVLEVGAVVSLRKEAVQSFPGRRLAVLLDPRVAKCALAKGRSSARTLKPVLKRAAALQVVGGLFPAYGFAVQSLSSDLPPSSGLQAFLDFMDFLWTCVDFSGLVLAKLASVGSLPILPIGLWILVLASRSAVQPFWGIVEGVLKPMGAGAVGVLVNMAPLPPGSHAESERARARSLLSADRAVKKETRDNRAALWEEMAVSLDLLLTEKPADPDRICDYLVSYGRAMYDELPEAPLWPMSAGTLRKRFTCVLGELGLRTKAVGDQRRFELASLRAGGATWLLAQTESPDFLRRHGRWTAIRTMEIYLHGDLPQEITVATSLASLPHETNSKIQALPAVFTLVLERCCFFMACGVPTRAWYFMLANKRAGR</sequence>
<gene>
    <name evidence="4" type="ORF">SCF082_LOCUS14553</name>
</gene>
<keyword evidence="5" id="KW-1185">Reference proteome</keyword>
<dbReference type="InterPro" id="IPR013762">
    <property type="entry name" value="Integrase-like_cat_sf"/>
</dbReference>
<dbReference type="InterPro" id="IPR011010">
    <property type="entry name" value="DNA_brk_join_enz"/>
</dbReference>
<feature type="chain" id="PRO_5045117333" evidence="3">
    <location>
        <begin position="17"/>
        <end position="626"/>
    </location>
</feature>
<evidence type="ECO:0000256" key="2">
    <source>
        <dbReference type="SAM" id="Coils"/>
    </source>
</evidence>
<feature type="coiled-coil region" evidence="2">
    <location>
        <begin position="186"/>
        <end position="216"/>
    </location>
</feature>
<dbReference type="Gene3D" id="1.10.443.10">
    <property type="entry name" value="Intergrase catalytic core"/>
    <property type="match status" value="1"/>
</dbReference>
<reference evidence="4 5" key="1">
    <citation type="submission" date="2024-02" db="EMBL/GenBank/DDBJ databases">
        <authorList>
            <person name="Chen Y."/>
            <person name="Shah S."/>
            <person name="Dougan E. K."/>
            <person name="Thang M."/>
            <person name="Chan C."/>
        </authorList>
    </citation>
    <scope>NUCLEOTIDE SEQUENCE [LARGE SCALE GENOMIC DNA]</scope>
</reference>
<evidence type="ECO:0000256" key="3">
    <source>
        <dbReference type="SAM" id="SignalP"/>
    </source>
</evidence>
<comment type="caution">
    <text evidence="4">The sequence shown here is derived from an EMBL/GenBank/DDBJ whole genome shotgun (WGS) entry which is preliminary data.</text>
</comment>
<protein>
    <submittedName>
        <fullName evidence="4">Uncharacterized protein</fullName>
    </submittedName>
</protein>
<keyword evidence="1" id="KW-0233">DNA recombination</keyword>
<proteinExistence type="predicted"/>
<keyword evidence="2" id="KW-0175">Coiled coil</keyword>
<feature type="non-terminal residue" evidence="4">
    <location>
        <position position="626"/>
    </location>
</feature>
<evidence type="ECO:0000313" key="5">
    <source>
        <dbReference type="Proteomes" id="UP001642464"/>
    </source>
</evidence>
<evidence type="ECO:0000313" key="4">
    <source>
        <dbReference type="EMBL" id="CAK9019515.1"/>
    </source>
</evidence>